<evidence type="ECO:0000256" key="8">
    <source>
        <dbReference type="RuleBase" id="RU000454"/>
    </source>
</evidence>
<protein>
    <submittedName>
        <fullName evidence="11">Aspartic peptidase domain-containing protein</fullName>
    </submittedName>
</protein>
<keyword evidence="12" id="KW-1185">Reference proteome</keyword>
<feature type="signal peptide" evidence="9">
    <location>
        <begin position="1"/>
        <end position="19"/>
    </location>
</feature>
<evidence type="ECO:0000256" key="6">
    <source>
        <dbReference type="PIRSR" id="PIRSR601461-1"/>
    </source>
</evidence>
<dbReference type="PANTHER" id="PTHR47966:SF65">
    <property type="entry name" value="ASPARTIC-TYPE ENDOPEPTIDASE"/>
    <property type="match status" value="1"/>
</dbReference>
<evidence type="ECO:0000256" key="5">
    <source>
        <dbReference type="ARBA" id="ARBA00022801"/>
    </source>
</evidence>
<evidence type="ECO:0000259" key="10">
    <source>
        <dbReference type="PROSITE" id="PS51767"/>
    </source>
</evidence>
<feature type="domain" description="Peptidase A1" evidence="10">
    <location>
        <begin position="56"/>
        <end position="398"/>
    </location>
</feature>
<dbReference type="Pfam" id="PF00026">
    <property type="entry name" value="Asp"/>
    <property type="match status" value="1"/>
</dbReference>
<feature type="active site" evidence="6">
    <location>
        <position position="74"/>
    </location>
</feature>
<gene>
    <name evidence="11" type="ORF">B0I35DRAFT_214120</name>
</gene>
<dbReference type="Proteomes" id="UP000813444">
    <property type="component" value="Unassembled WGS sequence"/>
</dbReference>
<dbReference type="AlphaFoldDB" id="A0A8K0WTQ1"/>
<keyword evidence="4 8" id="KW-0064">Aspartyl protease</keyword>
<feature type="chain" id="PRO_5035462024" evidence="9">
    <location>
        <begin position="20"/>
        <end position="477"/>
    </location>
</feature>
<evidence type="ECO:0000313" key="11">
    <source>
        <dbReference type="EMBL" id="KAH7321411.1"/>
    </source>
</evidence>
<dbReference type="GO" id="GO:0004190">
    <property type="term" value="F:aspartic-type endopeptidase activity"/>
    <property type="evidence" value="ECO:0007669"/>
    <property type="project" value="UniProtKB-KW"/>
</dbReference>
<dbReference type="PRINTS" id="PR00792">
    <property type="entry name" value="PEPSIN"/>
</dbReference>
<name>A0A8K0WTQ1_9HYPO</name>
<dbReference type="EMBL" id="JAGPNK010000005">
    <property type="protein sequence ID" value="KAH7321411.1"/>
    <property type="molecule type" value="Genomic_DNA"/>
</dbReference>
<dbReference type="CDD" id="cd05474">
    <property type="entry name" value="SAP_like"/>
    <property type="match status" value="1"/>
</dbReference>
<dbReference type="PROSITE" id="PS00141">
    <property type="entry name" value="ASP_PROTEASE"/>
    <property type="match status" value="1"/>
</dbReference>
<dbReference type="InterPro" id="IPR001461">
    <property type="entry name" value="Aspartic_peptidase_A1"/>
</dbReference>
<evidence type="ECO:0000256" key="1">
    <source>
        <dbReference type="ARBA" id="ARBA00007447"/>
    </source>
</evidence>
<keyword evidence="7" id="KW-1015">Disulfide bond</keyword>
<dbReference type="OrthoDB" id="771136at2759"/>
<dbReference type="PROSITE" id="PS51767">
    <property type="entry name" value="PEPTIDASE_A1"/>
    <property type="match status" value="1"/>
</dbReference>
<dbReference type="InterPro" id="IPR001969">
    <property type="entry name" value="Aspartic_peptidase_AS"/>
</dbReference>
<evidence type="ECO:0000313" key="12">
    <source>
        <dbReference type="Proteomes" id="UP000813444"/>
    </source>
</evidence>
<keyword evidence="2 8" id="KW-0645">Protease</keyword>
<dbReference type="InterPro" id="IPR021109">
    <property type="entry name" value="Peptidase_aspartic_dom_sf"/>
</dbReference>
<keyword evidence="5 8" id="KW-0378">Hydrolase</keyword>
<dbReference type="PANTHER" id="PTHR47966">
    <property type="entry name" value="BETA-SITE APP-CLEAVING ENZYME, ISOFORM A-RELATED"/>
    <property type="match status" value="1"/>
</dbReference>
<dbReference type="Gene3D" id="2.40.70.10">
    <property type="entry name" value="Acid Proteases"/>
    <property type="match status" value="2"/>
</dbReference>
<proteinExistence type="inferred from homology"/>
<evidence type="ECO:0000256" key="4">
    <source>
        <dbReference type="ARBA" id="ARBA00022750"/>
    </source>
</evidence>
<keyword evidence="3 9" id="KW-0732">Signal</keyword>
<comment type="similarity">
    <text evidence="1 8">Belongs to the peptidase A1 family.</text>
</comment>
<evidence type="ECO:0000256" key="2">
    <source>
        <dbReference type="ARBA" id="ARBA00022670"/>
    </source>
</evidence>
<dbReference type="SUPFAM" id="SSF50630">
    <property type="entry name" value="Acid proteases"/>
    <property type="match status" value="1"/>
</dbReference>
<dbReference type="InterPro" id="IPR033876">
    <property type="entry name" value="SAP-like"/>
</dbReference>
<organism evidence="11 12">
    <name type="scientific">Stachybotrys elegans</name>
    <dbReference type="NCBI Taxonomy" id="80388"/>
    <lineage>
        <taxon>Eukaryota</taxon>
        <taxon>Fungi</taxon>
        <taxon>Dikarya</taxon>
        <taxon>Ascomycota</taxon>
        <taxon>Pezizomycotina</taxon>
        <taxon>Sordariomycetes</taxon>
        <taxon>Hypocreomycetidae</taxon>
        <taxon>Hypocreales</taxon>
        <taxon>Stachybotryaceae</taxon>
        <taxon>Stachybotrys</taxon>
    </lineage>
</organism>
<accession>A0A8K0WTQ1</accession>
<evidence type="ECO:0000256" key="3">
    <source>
        <dbReference type="ARBA" id="ARBA00022729"/>
    </source>
</evidence>
<comment type="caution">
    <text evidence="11">The sequence shown here is derived from an EMBL/GenBank/DDBJ whole genome shotgun (WGS) entry which is preliminary data.</text>
</comment>
<feature type="disulfide bond" evidence="7">
    <location>
        <begin position="311"/>
        <end position="362"/>
    </location>
</feature>
<evidence type="ECO:0000256" key="7">
    <source>
        <dbReference type="PIRSR" id="PIRSR601461-2"/>
    </source>
</evidence>
<dbReference type="InterPro" id="IPR033121">
    <property type="entry name" value="PEPTIDASE_A1"/>
</dbReference>
<reference evidence="11" key="1">
    <citation type="journal article" date="2021" name="Nat. Commun.">
        <title>Genetic determinants of endophytism in the Arabidopsis root mycobiome.</title>
        <authorList>
            <person name="Mesny F."/>
            <person name="Miyauchi S."/>
            <person name="Thiergart T."/>
            <person name="Pickel B."/>
            <person name="Atanasova L."/>
            <person name="Karlsson M."/>
            <person name="Huettel B."/>
            <person name="Barry K.W."/>
            <person name="Haridas S."/>
            <person name="Chen C."/>
            <person name="Bauer D."/>
            <person name="Andreopoulos W."/>
            <person name="Pangilinan J."/>
            <person name="LaButti K."/>
            <person name="Riley R."/>
            <person name="Lipzen A."/>
            <person name="Clum A."/>
            <person name="Drula E."/>
            <person name="Henrissat B."/>
            <person name="Kohler A."/>
            <person name="Grigoriev I.V."/>
            <person name="Martin F.M."/>
            <person name="Hacquard S."/>
        </authorList>
    </citation>
    <scope>NUCLEOTIDE SEQUENCE</scope>
    <source>
        <strain evidence="11">MPI-CAGE-CH-0235</strain>
    </source>
</reference>
<evidence type="ECO:0000256" key="9">
    <source>
        <dbReference type="SAM" id="SignalP"/>
    </source>
</evidence>
<feature type="active site" evidence="6">
    <location>
        <position position="276"/>
    </location>
</feature>
<dbReference type="GO" id="GO:0006508">
    <property type="term" value="P:proteolysis"/>
    <property type="evidence" value="ECO:0007669"/>
    <property type="project" value="UniProtKB-KW"/>
</dbReference>
<sequence>MRLVASAFCSFQLAPWAFAQVVQWDIKHQFSTSGLRRRSDLSFEAVLENRRARGGYYATVEVGNPHQEITLQIDTGSSDTWIPFQDADICTNDSSRSRGCCLGSFNPTESSSFSLVGQNMFDITYADDSYSRGDYFEDDFRISGMEITNMTMGLGLRSSIPHGLLGIGYASNEASIHTANVMYPNLPIAMEQAGLVNTVAYSLWLNDLGASYGNILFGGVDTAKYIGNLTIIDLLPDQRTQNFTQFAIPITSLEASSPTGNDILSSQEMPVEAVLDSGTTLTYMPNDLAQLIWDEVGAVYDSSYDLAVLPCSYGTHKGHFSFGFAGPSGPHINIAMDELVIDLTDGSPPRFSNGPYRGKRTCVCGFQNLTSGPYVLGDSFLRSAYVVFDLINHQVAIAPTDFNATRTEIITFESRGATIPSATVAPSQGERVHIPQTPRSSLSAAEGFQSNASRSYGLSSVTLAVLSLAVGLAWTAT</sequence>